<evidence type="ECO:0000313" key="2">
    <source>
        <dbReference type="EMBL" id="MBA2934145.1"/>
    </source>
</evidence>
<dbReference type="AlphaFoldDB" id="A0A838L614"/>
<reference evidence="2 3" key="1">
    <citation type="submission" date="2020-07" db="EMBL/GenBank/DDBJ databases">
        <authorList>
            <person name="Sun Q."/>
        </authorList>
    </citation>
    <scope>NUCLEOTIDE SEQUENCE [LARGE SCALE GENOMIC DNA]</scope>
    <source>
        <strain evidence="2 3">CGMCC 1.13654</strain>
    </source>
</reference>
<comment type="subcellular location">
    <subcellularLocation>
        <location evidence="1">Cell inner membrane</location>
        <topology evidence="1">Multi-pass membrane protein</topology>
    </subcellularLocation>
</comment>
<gene>
    <name evidence="2" type="ORF">HZF05_08535</name>
</gene>
<comment type="function">
    <text evidence="1">Involved in the import of queuosine (Q) precursors, required for Q precursor salvage.</text>
</comment>
<keyword evidence="1" id="KW-0812">Transmembrane</keyword>
<feature type="transmembrane region" description="Helical" evidence="1">
    <location>
        <begin position="28"/>
        <end position="48"/>
    </location>
</feature>
<proteinExistence type="inferred from homology"/>
<organism evidence="2 3">
    <name type="scientific">Sphingomonas chungangi</name>
    <dbReference type="NCBI Taxonomy" id="2683589"/>
    <lineage>
        <taxon>Bacteria</taxon>
        <taxon>Pseudomonadati</taxon>
        <taxon>Pseudomonadota</taxon>
        <taxon>Alphaproteobacteria</taxon>
        <taxon>Sphingomonadales</taxon>
        <taxon>Sphingomonadaceae</taxon>
        <taxon>Sphingomonas</taxon>
    </lineage>
</organism>
<dbReference type="HAMAP" id="MF_02088">
    <property type="entry name" value="Q_prec_transport"/>
    <property type="match status" value="1"/>
</dbReference>
<name>A0A838L614_9SPHN</name>
<dbReference type="Pfam" id="PF02592">
    <property type="entry name" value="Vut_1"/>
    <property type="match status" value="1"/>
</dbReference>
<dbReference type="PANTHER" id="PTHR34300">
    <property type="entry name" value="QUEUOSINE PRECURSOR TRANSPORTER-RELATED"/>
    <property type="match status" value="1"/>
</dbReference>
<comment type="caution">
    <text evidence="2">The sequence shown here is derived from an EMBL/GenBank/DDBJ whole genome shotgun (WGS) entry which is preliminary data.</text>
</comment>
<feature type="transmembrane region" description="Helical" evidence="1">
    <location>
        <begin position="88"/>
        <end position="107"/>
    </location>
</feature>
<keyword evidence="3" id="KW-1185">Reference proteome</keyword>
<accession>A0A838L614</accession>
<keyword evidence="1" id="KW-0997">Cell inner membrane</keyword>
<feature type="transmembrane region" description="Helical" evidence="1">
    <location>
        <begin position="54"/>
        <end position="76"/>
    </location>
</feature>
<dbReference type="InterPro" id="IPR003744">
    <property type="entry name" value="YhhQ"/>
</dbReference>
<dbReference type="NCBIfam" id="TIGR00697">
    <property type="entry name" value="queuosine precursor transporter"/>
    <property type="match status" value="1"/>
</dbReference>
<keyword evidence="1" id="KW-1003">Cell membrane</keyword>
<feature type="transmembrane region" description="Helical" evidence="1">
    <location>
        <begin position="131"/>
        <end position="151"/>
    </location>
</feature>
<keyword evidence="1" id="KW-0813">Transport</keyword>
<evidence type="ECO:0000256" key="1">
    <source>
        <dbReference type="HAMAP-Rule" id="MF_02088"/>
    </source>
</evidence>
<comment type="similarity">
    <text evidence="1">Belongs to the vitamin uptake transporter (VUT/ECF) (TC 2.A.88) family. Q precursor transporter subfamily.</text>
</comment>
<dbReference type="RefSeq" id="WP_160365661.1">
    <property type="nucleotide sequence ID" value="NZ_JACEIB010000006.1"/>
</dbReference>
<evidence type="ECO:0000313" key="3">
    <source>
        <dbReference type="Proteomes" id="UP000570166"/>
    </source>
</evidence>
<dbReference type="GO" id="GO:0022857">
    <property type="term" value="F:transmembrane transporter activity"/>
    <property type="evidence" value="ECO:0007669"/>
    <property type="project" value="UniProtKB-UniRule"/>
</dbReference>
<protein>
    <recommendedName>
        <fullName evidence="1">Probable queuosine precursor transporter</fullName>
        <shortName evidence="1">Q precursor transporter</shortName>
    </recommendedName>
</protein>
<sequence>MTDTQQTAPSPNLRAVEADEVGKGGFRYFDVMMTAFVAILLLSNVIGADKAATLFGLKFGAGILFFPLSYLLGDILTEVYGYSRARRCVWAGFAAMIFLAVMTFVVVKLPPAPGWSNQAAYELVFGQTGRIVFASICAFWAGEFVNAFVLARMKVWTGGRHLWTRTVSSTVFGQGVDSLIFYPLAFWDAPGFTHGLVITIMVTNWAMKVGWEVLLTPLTYLVVGFLKRAEGVEVFDTRTNFSPFGGRE</sequence>
<dbReference type="GO" id="GO:0005886">
    <property type="term" value="C:plasma membrane"/>
    <property type="evidence" value="ECO:0007669"/>
    <property type="project" value="UniProtKB-SubCell"/>
</dbReference>
<dbReference type="EMBL" id="JACEIB010000006">
    <property type="protein sequence ID" value="MBA2934145.1"/>
    <property type="molecule type" value="Genomic_DNA"/>
</dbReference>
<keyword evidence="1" id="KW-0472">Membrane</keyword>
<dbReference type="Proteomes" id="UP000570166">
    <property type="component" value="Unassembled WGS sequence"/>
</dbReference>
<keyword evidence="1" id="KW-1133">Transmembrane helix</keyword>
<dbReference type="PANTHER" id="PTHR34300:SF2">
    <property type="entry name" value="QUEUOSINE PRECURSOR TRANSPORTER-RELATED"/>
    <property type="match status" value="1"/>
</dbReference>